<reference evidence="3 4" key="1">
    <citation type="journal article" date="2019" name="Int. J. Syst. Evol. Microbiol.">
        <title>The Global Catalogue of Microorganisms (GCM) 10K type strain sequencing project: providing services to taxonomists for standard genome sequencing and annotation.</title>
        <authorList>
            <consortium name="The Broad Institute Genomics Platform"/>
            <consortium name="The Broad Institute Genome Sequencing Center for Infectious Disease"/>
            <person name="Wu L."/>
            <person name="Ma J."/>
        </authorList>
    </citation>
    <scope>NUCLEOTIDE SEQUENCE [LARGE SCALE GENOMIC DNA]</scope>
    <source>
        <strain evidence="3 4">JCM 14942</strain>
    </source>
</reference>
<organism evidence="3 4">
    <name type="scientific">Nocardioides humi</name>
    <dbReference type="NCBI Taxonomy" id="449461"/>
    <lineage>
        <taxon>Bacteria</taxon>
        <taxon>Bacillati</taxon>
        <taxon>Actinomycetota</taxon>
        <taxon>Actinomycetes</taxon>
        <taxon>Propionibacteriales</taxon>
        <taxon>Nocardioidaceae</taxon>
        <taxon>Nocardioides</taxon>
    </lineage>
</organism>
<feature type="transmembrane region" description="Helical" evidence="1">
    <location>
        <begin position="12"/>
        <end position="30"/>
    </location>
</feature>
<feature type="transmembrane region" description="Helical" evidence="1">
    <location>
        <begin position="255"/>
        <end position="272"/>
    </location>
</feature>
<dbReference type="PANTHER" id="PTHR37312">
    <property type="entry name" value="MEMBRANE-BOUND ACYLTRANSFERASE YKRP-RELATED"/>
    <property type="match status" value="1"/>
</dbReference>
<comment type="caution">
    <text evidence="3">The sequence shown here is derived from an EMBL/GenBank/DDBJ whole genome shotgun (WGS) entry which is preliminary data.</text>
</comment>
<dbReference type="RefSeq" id="WP_141006581.1">
    <property type="nucleotide sequence ID" value="NZ_BAAAOR010000008.1"/>
</dbReference>
<feature type="transmembrane region" description="Helical" evidence="1">
    <location>
        <begin position="228"/>
        <end position="248"/>
    </location>
</feature>
<dbReference type="GO" id="GO:0016746">
    <property type="term" value="F:acyltransferase activity"/>
    <property type="evidence" value="ECO:0007669"/>
    <property type="project" value="UniProtKB-KW"/>
</dbReference>
<feature type="transmembrane region" description="Helical" evidence="1">
    <location>
        <begin position="186"/>
        <end position="208"/>
    </location>
</feature>
<evidence type="ECO:0000313" key="4">
    <source>
        <dbReference type="Proteomes" id="UP001500842"/>
    </source>
</evidence>
<feature type="transmembrane region" description="Helical" evidence="1">
    <location>
        <begin position="42"/>
        <end position="58"/>
    </location>
</feature>
<feature type="transmembrane region" description="Helical" evidence="1">
    <location>
        <begin position="133"/>
        <end position="150"/>
    </location>
</feature>
<dbReference type="EMBL" id="BAAAOR010000008">
    <property type="protein sequence ID" value="GAA1509249.1"/>
    <property type="molecule type" value="Genomic_DNA"/>
</dbReference>
<evidence type="ECO:0000313" key="3">
    <source>
        <dbReference type="EMBL" id="GAA1509249.1"/>
    </source>
</evidence>
<dbReference type="InterPro" id="IPR002656">
    <property type="entry name" value="Acyl_transf_3_dom"/>
</dbReference>
<dbReference type="Pfam" id="PF01757">
    <property type="entry name" value="Acyl_transf_3"/>
    <property type="match status" value="1"/>
</dbReference>
<keyword evidence="4" id="KW-1185">Reference proteome</keyword>
<keyword evidence="3" id="KW-0808">Transferase</keyword>
<keyword evidence="1" id="KW-1133">Transmembrane helix</keyword>
<dbReference type="PANTHER" id="PTHR37312:SF1">
    <property type="entry name" value="MEMBRANE-BOUND ACYLTRANSFERASE YKRP-RELATED"/>
    <property type="match status" value="1"/>
</dbReference>
<sequence length="360" mass="40050">MASPTRDPWLDNAKMGLVTLVVVGHLVALLPSDGPGGHLYDFVYLWHMPAFVFVSGYLSRGFRYSSTRLWQLVTTLLVPYVLFEGALGWFRLHVGGERLQDMWADPHFPMWYLLALVAWRLVTPLFRSLPGGVLVAVGVCLVGGYLQGDWTRWLDAPRILGFLPFFVLGLKATPESLEWLRGRVPALLGAATFAILGLLAVSFDQWASRPYLYYKPYTLIDDPTPTAILTRLLVLLAGVAGAFAWLSLVPRIDGWFTRMGSATMIVYLFHGFAVKGLEYAGFVEWTRDRPWYGLLLAVGVGVGVALLLAAPPVRRVLARVVDPFGVAHRRVREAVQLTGVVHEQEQRPAGRERVVEPAGR</sequence>
<feature type="transmembrane region" description="Helical" evidence="1">
    <location>
        <begin position="70"/>
        <end position="90"/>
    </location>
</feature>
<evidence type="ECO:0000259" key="2">
    <source>
        <dbReference type="Pfam" id="PF01757"/>
    </source>
</evidence>
<evidence type="ECO:0000256" key="1">
    <source>
        <dbReference type="SAM" id="Phobius"/>
    </source>
</evidence>
<gene>
    <name evidence="3" type="ORF">GCM10009788_11990</name>
</gene>
<dbReference type="InterPro" id="IPR052734">
    <property type="entry name" value="Nod_factor_acetyltransferase"/>
</dbReference>
<proteinExistence type="predicted"/>
<name>A0ABN2A195_9ACTN</name>
<feature type="domain" description="Acyltransferase 3" evidence="2">
    <location>
        <begin position="8"/>
        <end position="308"/>
    </location>
</feature>
<feature type="transmembrane region" description="Helical" evidence="1">
    <location>
        <begin position="292"/>
        <end position="310"/>
    </location>
</feature>
<protein>
    <submittedName>
        <fullName evidence="3">Acyltransferase family protein</fullName>
    </submittedName>
</protein>
<keyword evidence="3" id="KW-0012">Acyltransferase</keyword>
<accession>A0ABN2A195</accession>
<dbReference type="Proteomes" id="UP001500842">
    <property type="component" value="Unassembled WGS sequence"/>
</dbReference>
<keyword evidence="1" id="KW-0472">Membrane</keyword>
<keyword evidence="1" id="KW-0812">Transmembrane</keyword>